<evidence type="ECO:0000256" key="1">
    <source>
        <dbReference type="ARBA" id="ARBA00022801"/>
    </source>
</evidence>
<dbReference type="Gene3D" id="3.40.720.10">
    <property type="entry name" value="Alkaline Phosphatase, subunit A"/>
    <property type="match status" value="3"/>
</dbReference>
<accession>A0A168NAF8</accession>
<keyword evidence="4" id="KW-1185">Reference proteome</keyword>
<feature type="chain" id="PRO_5007899298" evidence="2">
    <location>
        <begin position="24"/>
        <end position="737"/>
    </location>
</feature>
<dbReference type="EMBL" id="LT553140">
    <property type="protein sequence ID" value="SAM00141.1"/>
    <property type="molecule type" value="Genomic_DNA"/>
</dbReference>
<dbReference type="STRING" id="4829.A0A168NAF8"/>
<dbReference type="Pfam" id="PF04185">
    <property type="entry name" value="Phosphoesterase"/>
    <property type="match status" value="2"/>
</dbReference>
<dbReference type="GO" id="GO:0042578">
    <property type="term" value="F:phosphoric ester hydrolase activity"/>
    <property type="evidence" value="ECO:0007669"/>
    <property type="project" value="UniProtKB-ARBA"/>
</dbReference>
<dbReference type="InterPro" id="IPR017850">
    <property type="entry name" value="Alkaline_phosphatase_core_sf"/>
</dbReference>
<keyword evidence="2" id="KW-0732">Signal</keyword>
<dbReference type="Proteomes" id="UP000078561">
    <property type="component" value="Unassembled WGS sequence"/>
</dbReference>
<evidence type="ECO:0000313" key="3">
    <source>
        <dbReference type="EMBL" id="SAM00141.1"/>
    </source>
</evidence>
<feature type="signal peptide" evidence="2">
    <location>
        <begin position="1"/>
        <end position="23"/>
    </location>
</feature>
<dbReference type="PANTHER" id="PTHR31956:SF1">
    <property type="entry name" value="NON-SPECIFIC PHOSPHOLIPASE C1"/>
    <property type="match status" value="1"/>
</dbReference>
<reference evidence="3" key="1">
    <citation type="submission" date="2016-04" db="EMBL/GenBank/DDBJ databases">
        <authorList>
            <person name="Evans L.H."/>
            <person name="Alamgir A."/>
            <person name="Owens N."/>
            <person name="Weber N.D."/>
            <person name="Virtaneva K."/>
            <person name="Barbian K."/>
            <person name="Babar A."/>
            <person name="Rosenke K."/>
        </authorList>
    </citation>
    <scope>NUCLEOTIDE SEQUENCE [LARGE SCALE GENOMIC DNA]</scope>
    <source>
        <strain evidence="3">CBS 101.48</strain>
    </source>
</reference>
<dbReference type="OrthoDB" id="5135119at2759"/>
<keyword evidence="1" id="KW-0378">Hydrolase</keyword>
<dbReference type="GO" id="GO:0009395">
    <property type="term" value="P:phospholipid catabolic process"/>
    <property type="evidence" value="ECO:0007669"/>
    <property type="project" value="TreeGrafter"/>
</dbReference>
<evidence type="ECO:0000256" key="2">
    <source>
        <dbReference type="SAM" id="SignalP"/>
    </source>
</evidence>
<proteinExistence type="predicted"/>
<organism evidence="3">
    <name type="scientific">Absidia glauca</name>
    <name type="common">Pin mould</name>
    <dbReference type="NCBI Taxonomy" id="4829"/>
    <lineage>
        <taxon>Eukaryota</taxon>
        <taxon>Fungi</taxon>
        <taxon>Fungi incertae sedis</taxon>
        <taxon>Mucoromycota</taxon>
        <taxon>Mucoromycotina</taxon>
        <taxon>Mucoromycetes</taxon>
        <taxon>Mucorales</taxon>
        <taxon>Cunninghamellaceae</taxon>
        <taxon>Absidia</taxon>
    </lineage>
</organism>
<dbReference type="SUPFAM" id="SSF53649">
    <property type="entry name" value="Alkaline phosphatase-like"/>
    <property type="match status" value="1"/>
</dbReference>
<sequence>MKWSIYASIAVTGLLLSGSSVTAVPVEASSPSKIVPGKHFDRVVVVVMANVNYDDAIKDPYLSTLAKNHNGLTLTNHKALTHPSQGNYVGMISGSTSGVHLDFNSNIDDRKSVVDLLEDKKISWKAYQEGYPTDTKCHTDSAIGLYRRKHNPFMSFTSISGNPDRCSKIVTGTQLDKDIKDNNVPQFVFYTPNMKNNGRVLYLPFYFSQLFPSLDTDLKTASQWLNSFLEPRLKQDAFSKNTLFVITWDEQETVVSLHNHVLTVLLGSMVKRSSLTDGVEYDHYSILKTIQDNVFEHNVLTCLFTENGASDKIKNVVILMFENRSYDRMMGWFKYNKELDGLTGNECNYVDPTDKKSLKICASNKGLLKDPLDPGHEIFDVTHQISGSGNVSSDALTQANMNGFVANFAKNFPDIKNNATALHQIMDGFNPASIPITYELASNYTVFDRWFSSVPSSTMPNRFFLHSATSHGEEFTDGAKYIGGYPQRTIYNNLDDANIDWKNYYQEVPTLLLFDKLRLGSLSHYKNWGSLKKDAAQGTLPPVSFIDPAYFSIANCIVENDAHPPSDVADAEKLLKEVYEMIRASPQWNETLLIITFDEHGGYHDHVKTPLNVPNPDGIHGKDFKFDRLGIRVPAILISPWVEKGAVIHEPTGPYKDSQYEHSSVPATIKKLFNLPNFLTKRDAWAGTFENAISLDKPRTDCPTKLSEPPAPVVNSTITNPIDKALCDAFKKILQGV</sequence>
<name>A0A168NAF8_ABSGL</name>
<gene>
    <name evidence="3" type="primary">ABSGL_05816.1 scaffold 7482</name>
</gene>
<dbReference type="AlphaFoldDB" id="A0A168NAF8"/>
<dbReference type="InParanoid" id="A0A168NAF8"/>
<evidence type="ECO:0000313" key="4">
    <source>
        <dbReference type="Proteomes" id="UP000078561"/>
    </source>
</evidence>
<dbReference type="InterPro" id="IPR007312">
    <property type="entry name" value="Phosphoesterase"/>
</dbReference>
<dbReference type="PANTHER" id="PTHR31956">
    <property type="entry name" value="NON-SPECIFIC PHOSPHOLIPASE C4-RELATED"/>
    <property type="match status" value="1"/>
</dbReference>
<protein>
    <submittedName>
        <fullName evidence="3">Uncharacterized protein</fullName>
    </submittedName>
</protein>